<evidence type="ECO:0000313" key="5">
    <source>
        <dbReference type="EMBL" id="MEQ2555862.1"/>
    </source>
</evidence>
<evidence type="ECO:0000256" key="2">
    <source>
        <dbReference type="ARBA" id="ARBA00022741"/>
    </source>
</evidence>
<dbReference type="Pfam" id="PF00005">
    <property type="entry name" value="ABC_tran"/>
    <property type="match status" value="1"/>
</dbReference>
<dbReference type="PROSITE" id="PS50893">
    <property type="entry name" value="ABC_TRANSPORTER_2"/>
    <property type="match status" value="1"/>
</dbReference>
<dbReference type="PANTHER" id="PTHR42939:SF3">
    <property type="entry name" value="ABC TRANSPORTER ATP-BINDING COMPONENT"/>
    <property type="match status" value="1"/>
</dbReference>
<keyword evidence="2" id="KW-0547">Nucleotide-binding</keyword>
<keyword evidence="1" id="KW-0813">Transport</keyword>
<dbReference type="Proteomes" id="UP001546774">
    <property type="component" value="Unassembled WGS sequence"/>
</dbReference>
<dbReference type="InterPro" id="IPR027417">
    <property type="entry name" value="P-loop_NTPase"/>
</dbReference>
<dbReference type="GO" id="GO:0005524">
    <property type="term" value="F:ATP binding"/>
    <property type="evidence" value="ECO:0007669"/>
    <property type="project" value="UniProtKB-KW"/>
</dbReference>
<evidence type="ECO:0000256" key="3">
    <source>
        <dbReference type="ARBA" id="ARBA00022840"/>
    </source>
</evidence>
<dbReference type="Gene3D" id="3.40.50.300">
    <property type="entry name" value="P-loop containing nucleotide triphosphate hydrolases"/>
    <property type="match status" value="1"/>
</dbReference>
<sequence>MLKIDHLVKNYNTFSLDCSLEVLPGQITGLVGKNGAGKSTTFHAVLGLLRPDSGKITLLGKDSQEITAKDKQKLGVVLSDSGFSGNLTIQDIIPVLEKLYDDFNKDFFMKQVEIFGLPYKKKLKDFSTGMKAKLKVLIAISHQAKLLLLDEPTAGLDVVARNEVLDLIRDYMTEDEERAVLISSHISSDLESLCDDFYMLKDGKIIFHEETDVLLDQYVVLKVDEAQYEKLDKSFILKVQKENYGYACLTNENAFYIENYPQIIIEKAAIDEIVTMLSGGDEQC</sequence>
<organism evidence="5 6">
    <name type="scientific">Lachnospira intestinalis</name>
    <dbReference type="NCBI Taxonomy" id="3133158"/>
    <lineage>
        <taxon>Bacteria</taxon>
        <taxon>Bacillati</taxon>
        <taxon>Bacillota</taxon>
        <taxon>Clostridia</taxon>
        <taxon>Lachnospirales</taxon>
        <taxon>Lachnospiraceae</taxon>
        <taxon>Lachnospira</taxon>
    </lineage>
</organism>
<dbReference type="InterPro" id="IPR003439">
    <property type="entry name" value="ABC_transporter-like_ATP-bd"/>
</dbReference>
<dbReference type="SUPFAM" id="SSF52540">
    <property type="entry name" value="P-loop containing nucleoside triphosphate hydrolases"/>
    <property type="match status" value="1"/>
</dbReference>
<comment type="caution">
    <text evidence="5">The sequence shown here is derived from an EMBL/GenBank/DDBJ whole genome shotgun (WGS) entry which is preliminary data.</text>
</comment>
<dbReference type="CDD" id="cd03230">
    <property type="entry name" value="ABC_DR_subfamily_A"/>
    <property type="match status" value="1"/>
</dbReference>
<keyword evidence="6" id="KW-1185">Reference proteome</keyword>
<accession>A0ABV1H9S2</accession>
<dbReference type="SMART" id="SM00382">
    <property type="entry name" value="AAA"/>
    <property type="match status" value="1"/>
</dbReference>
<gene>
    <name evidence="5" type="ORF">WMO37_12765</name>
</gene>
<protein>
    <submittedName>
        <fullName evidence="5">ABC transporter ATP-binding protein</fullName>
    </submittedName>
</protein>
<keyword evidence="3 5" id="KW-0067">ATP-binding</keyword>
<evidence type="ECO:0000256" key="1">
    <source>
        <dbReference type="ARBA" id="ARBA00022448"/>
    </source>
</evidence>
<evidence type="ECO:0000259" key="4">
    <source>
        <dbReference type="PROSITE" id="PS50893"/>
    </source>
</evidence>
<name>A0ABV1H9S2_9FIRM</name>
<feature type="domain" description="ABC transporter" evidence="4">
    <location>
        <begin position="2"/>
        <end position="227"/>
    </location>
</feature>
<reference evidence="5" key="1">
    <citation type="submission" date="2024-03" db="EMBL/GenBank/DDBJ databases">
        <title>Human intestinal bacterial collection.</title>
        <authorList>
            <person name="Pauvert C."/>
            <person name="Hitch T.C.A."/>
            <person name="Clavel T."/>
        </authorList>
    </citation>
    <scope>NUCLEOTIDE SEQUENCE [LARGE SCALE GENOMIC DNA]</scope>
    <source>
        <strain evidence="5">CLA-AA-H89B</strain>
    </source>
</reference>
<dbReference type="InterPro" id="IPR051782">
    <property type="entry name" value="ABC_Transporter_VariousFunc"/>
</dbReference>
<dbReference type="EMBL" id="JBBMFS010000013">
    <property type="protein sequence ID" value="MEQ2555862.1"/>
    <property type="molecule type" value="Genomic_DNA"/>
</dbReference>
<dbReference type="InterPro" id="IPR003593">
    <property type="entry name" value="AAA+_ATPase"/>
</dbReference>
<evidence type="ECO:0000313" key="6">
    <source>
        <dbReference type="Proteomes" id="UP001546774"/>
    </source>
</evidence>
<dbReference type="PANTHER" id="PTHR42939">
    <property type="entry name" value="ABC TRANSPORTER ATP-BINDING PROTEIN ALBC-RELATED"/>
    <property type="match status" value="1"/>
</dbReference>
<proteinExistence type="predicted"/>